<dbReference type="PRINTS" id="PR00344">
    <property type="entry name" value="BCTRLSENSOR"/>
</dbReference>
<dbReference type="SMART" id="SM00387">
    <property type="entry name" value="HATPase_c"/>
    <property type="match status" value="1"/>
</dbReference>
<dbReference type="Proteomes" id="UP000290261">
    <property type="component" value="Unassembled WGS sequence"/>
</dbReference>
<dbReference type="EMBL" id="JJMP01000011">
    <property type="protein sequence ID" value="RYC50245.1"/>
    <property type="molecule type" value="Genomic_DNA"/>
</dbReference>
<dbReference type="InterPro" id="IPR013656">
    <property type="entry name" value="PAS_4"/>
</dbReference>
<gene>
    <name evidence="9" type="ORF">DN53_06205</name>
</gene>
<keyword evidence="10" id="KW-1185">Reference proteome</keyword>
<dbReference type="InterPro" id="IPR000700">
    <property type="entry name" value="PAS-assoc_C"/>
</dbReference>
<dbReference type="PANTHER" id="PTHR43304">
    <property type="entry name" value="PHYTOCHROME-LIKE PROTEIN CPH1"/>
    <property type="match status" value="1"/>
</dbReference>
<dbReference type="InterPro" id="IPR005467">
    <property type="entry name" value="His_kinase_dom"/>
</dbReference>
<sequence>MKAVERIAQHYLLKQLPKATAFADTKGILMDASDSWLDIFDIQAKASMDINIFELFSGMVENMDLQASLKDSTSHTIRHHKTTDQSEQWFESTFCTWFDETENLMGTIVQTDDITRLVEKELELERVNYLLQAQSEVLNVGNWEYNVETEQLYWSEETKRIHQVPSTYQPDVSEAIAFYKQGYSRNKISMLFHQIMTQGTPFNQKLAIITAKGEERWVKAAGKPIKKDGEIIKVFGTFQDIHDKVMAETKTRENEQLLHTLIDNIPLNIFVKDLDSKKILVNKAECEYLGKKPEEMIGKSDFDLYDPEVAKTSRDEDLQVIRTLKPILGKETISIKKDGEYTNFLTSKIPLFDGEGKINGLIGISMDITALKKKEDQLRNLINITSVQNKKLINFAHIVSHNLRSHSANFSMLLEFLINEDDEREKEHILKMLSQASNRLLETLDNLNEVIDINTNVNLEKSPLNLHDNVVKVQQSLSALLEKNQVEIINKVDKDLCVSACCSYLDSIIINLLTNAVKYRSPERNPVITINAKKHDKHVVFSVSDNGLGIDLERYGGKIFGLYKTFHNNKDARGLGLYIIKNQIEAMGGSITAKSEVDKGTTFNVYFNEES</sequence>
<comment type="caution">
    <text evidence="9">The sequence shown here is derived from an EMBL/GenBank/DDBJ whole genome shotgun (WGS) entry which is preliminary data.</text>
</comment>
<evidence type="ECO:0000256" key="5">
    <source>
        <dbReference type="ARBA" id="ARBA00022777"/>
    </source>
</evidence>
<evidence type="ECO:0000313" key="9">
    <source>
        <dbReference type="EMBL" id="RYC50245.1"/>
    </source>
</evidence>
<dbReference type="GO" id="GO:0004673">
    <property type="term" value="F:protein histidine kinase activity"/>
    <property type="evidence" value="ECO:0007669"/>
    <property type="project" value="UniProtKB-EC"/>
</dbReference>
<dbReference type="SMART" id="SM00086">
    <property type="entry name" value="PAC"/>
    <property type="match status" value="2"/>
</dbReference>
<dbReference type="Pfam" id="PF08448">
    <property type="entry name" value="PAS_4"/>
    <property type="match status" value="1"/>
</dbReference>
<dbReference type="AlphaFoldDB" id="A0A444VHK7"/>
<dbReference type="SUPFAM" id="SSF55874">
    <property type="entry name" value="ATPase domain of HSP90 chaperone/DNA topoisomerase II/histidine kinase"/>
    <property type="match status" value="1"/>
</dbReference>
<accession>A0A444VHK7</accession>
<evidence type="ECO:0000256" key="2">
    <source>
        <dbReference type="ARBA" id="ARBA00012438"/>
    </source>
</evidence>
<dbReference type="SUPFAM" id="SSF55785">
    <property type="entry name" value="PYP-like sensor domain (PAS domain)"/>
    <property type="match status" value="3"/>
</dbReference>
<keyword evidence="3" id="KW-0597">Phosphoprotein</keyword>
<name>A0A444VHK7_9FLAO</name>
<dbReference type="InterPro" id="IPR000014">
    <property type="entry name" value="PAS"/>
</dbReference>
<dbReference type="RefSeq" id="WP_242502218.1">
    <property type="nucleotide sequence ID" value="NZ_ML142915.1"/>
</dbReference>
<dbReference type="PROSITE" id="PS50109">
    <property type="entry name" value="HIS_KIN"/>
    <property type="match status" value="1"/>
</dbReference>
<dbReference type="PROSITE" id="PS50113">
    <property type="entry name" value="PAC"/>
    <property type="match status" value="2"/>
</dbReference>
<dbReference type="CDD" id="cd00130">
    <property type="entry name" value="PAS"/>
    <property type="match status" value="1"/>
</dbReference>
<reference evidence="9 10" key="1">
    <citation type="submission" date="2014-04" db="EMBL/GenBank/DDBJ databases">
        <title>Whole genome of Muricauda olearia.</title>
        <authorList>
            <person name="Zhang X.-H."/>
            <person name="Tang K."/>
        </authorList>
    </citation>
    <scope>NUCLEOTIDE SEQUENCE [LARGE SCALE GENOMIC DNA]</scope>
    <source>
        <strain evidence="9 10">Th120</strain>
    </source>
</reference>
<keyword evidence="4" id="KW-0808">Transferase</keyword>
<dbReference type="Gene3D" id="2.10.70.100">
    <property type="match status" value="1"/>
</dbReference>
<organism evidence="9 10">
    <name type="scientific">Flagellimonas olearia</name>
    <dbReference type="NCBI Taxonomy" id="552546"/>
    <lineage>
        <taxon>Bacteria</taxon>
        <taxon>Pseudomonadati</taxon>
        <taxon>Bacteroidota</taxon>
        <taxon>Flavobacteriia</taxon>
        <taxon>Flavobacteriales</taxon>
        <taxon>Flavobacteriaceae</taxon>
        <taxon>Flagellimonas</taxon>
    </lineage>
</organism>
<evidence type="ECO:0000256" key="4">
    <source>
        <dbReference type="ARBA" id="ARBA00022679"/>
    </source>
</evidence>
<dbReference type="SMART" id="SM00091">
    <property type="entry name" value="PAS"/>
    <property type="match status" value="2"/>
</dbReference>
<dbReference type="InterPro" id="IPR036890">
    <property type="entry name" value="HATPase_C_sf"/>
</dbReference>
<protein>
    <recommendedName>
        <fullName evidence="2">histidine kinase</fullName>
        <ecNumber evidence="2">2.7.13.3</ecNumber>
    </recommendedName>
</protein>
<feature type="domain" description="PAS" evidence="7">
    <location>
        <begin position="254"/>
        <end position="308"/>
    </location>
</feature>
<proteinExistence type="predicted"/>
<feature type="domain" description="PAC" evidence="8">
    <location>
        <begin position="328"/>
        <end position="380"/>
    </location>
</feature>
<dbReference type="InterPro" id="IPR004358">
    <property type="entry name" value="Sig_transdc_His_kin-like_C"/>
</dbReference>
<dbReference type="InterPro" id="IPR035965">
    <property type="entry name" value="PAS-like_dom_sf"/>
</dbReference>
<evidence type="ECO:0000259" key="7">
    <source>
        <dbReference type="PROSITE" id="PS50112"/>
    </source>
</evidence>
<dbReference type="InterPro" id="IPR052162">
    <property type="entry name" value="Sensor_kinase/Photoreceptor"/>
</dbReference>
<evidence type="ECO:0000313" key="10">
    <source>
        <dbReference type="Proteomes" id="UP000290261"/>
    </source>
</evidence>
<dbReference type="PROSITE" id="PS50112">
    <property type="entry name" value="PAS"/>
    <property type="match status" value="1"/>
</dbReference>
<dbReference type="Pfam" id="PF02518">
    <property type="entry name" value="HATPase_c"/>
    <property type="match status" value="1"/>
</dbReference>
<feature type="domain" description="Histidine kinase" evidence="6">
    <location>
        <begin position="398"/>
        <end position="611"/>
    </location>
</feature>
<dbReference type="InterPro" id="IPR003594">
    <property type="entry name" value="HATPase_dom"/>
</dbReference>
<keyword evidence="5" id="KW-0418">Kinase</keyword>
<dbReference type="Gene3D" id="3.30.450.20">
    <property type="entry name" value="PAS domain"/>
    <property type="match status" value="3"/>
</dbReference>
<dbReference type="Pfam" id="PF13426">
    <property type="entry name" value="PAS_9"/>
    <property type="match status" value="2"/>
</dbReference>
<dbReference type="PANTHER" id="PTHR43304:SF1">
    <property type="entry name" value="PAC DOMAIN-CONTAINING PROTEIN"/>
    <property type="match status" value="1"/>
</dbReference>
<dbReference type="InterPro" id="IPR001610">
    <property type="entry name" value="PAC"/>
</dbReference>
<evidence type="ECO:0000259" key="8">
    <source>
        <dbReference type="PROSITE" id="PS50113"/>
    </source>
</evidence>
<evidence type="ECO:0000256" key="1">
    <source>
        <dbReference type="ARBA" id="ARBA00000085"/>
    </source>
</evidence>
<feature type="domain" description="PAC" evidence="8">
    <location>
        <begin position="202"/>
        <end position="253"/>
    </location>
</feature>
<dbReference type="EC" id="2.7.13.3" evidence="2"/>
<dbReference type="Gene3D" id="3.30.565.10">
    <property type="entry name" value="Histidine kinase-like ATPase, C-terminal domain"/>
    <property type="match status" value="1"/>
</dbReference>
<dbReference type="NCBIfam" id="TIGR00229">
    <property type="entry name" value="sensory_box"/>
    <property type="match status" value="2"/>
</dbReference>
<comment type="catalytic activity">
    <reaction evidence="1">
        <text>ATP + protein L-histidine = ADP + protein N-phospho-L-histidine.</text>
        <dbReference type="EC" id="2.7.13.3"/>
    </reaction>
</comment>
<evidence type="ECO:0000259" key="6">
    <source>
        <dbReference type="PROSITE" id="PS50109"/>
    </source>
</evidence>
<evidence type="ECO:0000256" key="3">
    <source>
        <dbReference type="ARBA" id="ARBA00022553"/>
    </source>
</evidence>